<proteinExistence type="predicted"/>
<name>A0AA36JHG1_9DINO</name>
<dbReference type="Gene3D" id="2.130.10.130">
    <property type="entry name" value="Integrin alpha, N-terminal"/>
    <property type="match status" value="3"/>
</dbReference>
<evidence type="ECO:0000256" key="2">
    <source>
        <dbReference type="SAM" id="MobiDB-lite"/>
    </source>
</evidence>
<dbReference type="Proteomes" id="UP001178507">
    <property type="component" value="Unassembled WGS sequence"/>
</dbReference>
<dbReference type="AlphaFoldDB" id="A0AA36JHG1"/>
<comment type="caution">
    <text evidence="4">The sequence shown here is derived from an EMBL/GenBank/DDBJ whole genome shotgun (WGS) entry which is preliminary data.</text>
</comment>
<dbReference type="InterPro" id="IPR028994">
    <property type="entry name" value="Integrin_alpha_N"/>
</dbReference>
<organism evidence="4 5">
    <name type="scientific">Effrenium voratum</name>
    <dbReference type="NCBI Taxonomy" id="2562239"/>
    <lineage>
        <taxon>Eukaryota</taxon>
        <taxon>Sar</taxon>
        <taxon>Alveolata</taxon>
        <taxon>Dinophyceae</taxon>
        <taxon>Suessiales</taxon>
        <taxon>Symbiodiniaceae</taxon>
        <taxon>Effrenium</taxon>
    </lineage>
</organism>
<dbReference type="Pfam" id="PF14312">
    <property type="entry name" value="FG-GAP_2"/>
    <property type="match status" value="4"/>
</dbReference>
<feature type="chain" id="PRO_5041300660" evidence="3">
    <location>
        <begin position="19"/>
        <end position="514"/>
    </location>
</feature>
<feature type="signal peptide" evidence="3">
    <location>
        <begin position="1"/>
        <end position="18"/>
    </location>
</feature>
<evidence type="ECO:0000313" key="5">
    <source>
        <dbReference type="Proteomes" id="UP001178507"/>
    </source>
</evidence>
<dbReference type="InterPro" id="IPR013517">
    <property type="entry name" value="FG-GAP"/>
</dbReference>
<accession>A0AA36JHG1</accession>
<evidence type="ECO:0000313" key="4">
    <source>
        <dbReference type="EMBL" id="CAJ1405495.1"/>
    </source>
</evidence>
<evidence type="ECO:0000256" key="3">
    <source>
        <dbReference type="SAM" id="SignalP"/>
    </source>
</evidence>
<reference evidence="4" key="1">
    <citation type="submission" date="2023-08" db="EMBL/GenBank/DDBJ databases">
        <authorList>
            <person name="Chen Y."/>
            <person name="Shah S."/>
            <person name="Dougan E. K."/>
            <person name="Thang M."/>
            <person name="Chan C."/>
        </authorList>
    </citation>
    <scope>NUCLEOTIDE SEQUENCE</scope>
</reference>
<sequence length="514" mass="56092">MAMTVRLLLVVYVGIAAAVYQMSYEAVVLYEGSDKNDDFGKVVSISGNLLAVGAPGEDVNGTDAGAVYVYSWSGAEWLLDARLVSSDIAPGDFFGNSVKMSGDHLIVGAEGHDDSGLADVGSAYVFRKSSGAWEEQAKLVGSDSVAGDKFGIAVSITEAFAIVGADWHTGPGGTGSGAAYVFAYDGSWNQEAKLVGSDSVAFDRFGGTVAISDGTVVVGAVEAEDNGAAYIFERTGYAKRIRGLTRMARYAPGRQRFRTGSGACSVARAMAGGDAVPSRAFWRDDEIICDRDGIPHFTGVQPHLMKEYRRRVLFAFSHLDEDEEAAGLKKKQQRFAKRLIDGLHGEAWRAVQSIKRESDRRAIFTGQQEHNQEGIEQALRVSFFNLHDKEKEEDDGQSPSVEIIEEAEMESKWESNMGASIYNAFIAMDDQRRTYKDDRCRRRARCASCGQIGHWAGDAACHKPSTKKGSKGKRKPKMAYLAMAEIRFFTLDEESQDEDAYSWRSPTAWTRGAA</sequence>
<keyword evidence="5" id="KW-1185">Reference proteome</keyword>
<dbReference type="SUPFAM" id="SSF69318">
    <property type="entry name" value="Integrin alpha N-terminal domain"/>
    <property type="match status" value="1"/>
</dbReference>
<evidence type="ECO:0000256" key="1">
    <source>
        <dbReference type="ARBA" id="ARBA00022729"/>
    </source>
</evidence>
<dbReference type="PANTHER" id="PTHR36220">
    <property type="entry name" value="UNNAMED PRODUCT"/>
    <property type="match status" value="1"/>
</dbReference>
<gene>
    <name evidence="4" type="ORF">EVOR1521_LOCUS27686</name>
</gene>
<feature type="region of interest" description="Disordered" evidence="2">
    <location>
        <begin position="494"/>
        <end position="514"/>
    </location>
</feature>
<dbReference type="EMBL" id="CAUJNA010003588">
    <property type="protein sequence ID" value="CAJ1405495.1"/>
    <property type="molecule type" value="Genomic_DNA"/>
</dbReference>
<keyword evidence="1 3" id="KW-0732">Signal</keyword>
<protein>
    <submittedName>
        <fullName evidence="4">Uncharacterized protein</fullName>
    </submittedName>
</protein>
<dbReference type="PANTHER" id="PTHR36220:SF1">
    <property type="entry name" value="GAMMA TUBULIN COMPLEX COMPONENT C-TERMINAL DOMAIN-CONTAINING PROTEIN"/>
    <property type="match status" value="1"/>
</dbReference>